<dbReference type="GO" id="GO:0016226">
    <property type="term" value="P:iron-sulfur cluster assembly"/>
    <property type="evidence" value="ECO:0007669"/>
    <property type="project" value="InterPro"/>
</dbReference>
<evidence type="ECO:0000313" key="2">
    <source>
        <dbReference type="Proteomes" id="UP000016566"/>
    </source>
</evidence>
<dbReference type="GO" id="GO:0005506">
    <property type="term" value="F:iron ion binding"/>
    <property type="evidence" value="ECO:0007669"/>
    <property type="project" value="InterPro"/>
</dbReference>
<dbReference type="SUPFAM" id="SSF82649">
    <property type="entry name" value="SufE/NifU"/>
    <property type="match status" value="1"/>
</dbReference>
<name>U3AFV5_9RHOB</name>
<dbReference type="EMBL" id="BATB01000040">
    <property type="protein sequence ID" value="GAD56564.1"/>
    <property type="molecule type" value="Genomic_DNA"/>
</dbReference>
<dbReference type="RefSeq" id="WP_021694665.1">
    <property type="nucleotide sequence ID" value="NZ_BATB01000040.1"/>
</dbReference>
<keyword evidence="2" id="KW-1185">Reference proteome</keyword>
<dbReference type="eggNOG" id="COG0822">
    <property type="taxonomic scope" value="Bacteria"/>
</dbReference>
<dbReference type="AlphaFoldDB" id="U3AFV5"/>
<organism evidence="1 2">
    <name type="scientific">Limimaricola cinnabarinus LL-001</name>
    <dbReference type="NCBI Taxonomy" id="1337093"/>
    <lineage>
        <taxon>Bacteria</taxon>
        <taxon>Pseudomonadati</taxon>
        <taxon>Pseudomonadota</taxon>
        <taxon>Alphaproteobacteria</taxon>
        <taxon>Rhodobacterales</taxon>
        <taxon>Paracoccaceae</taxon>
        <taxon>Limimaricola</taxon>
    </lineage>
</organism>
<dbReference type="STRING" id="1337093.MBELCI_2616"/>
<accession>U3AFV5</accession>
<gene>
    <name evidence="1" type="ORF">MBELCI_2616</name>
</gene>
<comment type="caution">
    <text evidence="1">The sequence shown here is derived from an EMBL/GenBank/DDBJ whole genome shotgun (WGS) entry which is preliminary data.</text>
</comment>
<protein>
    <submittedName>
        <fullName evidence="1">Putative iron-sulfur cluster assembly scaffold protein for SUF system, SufE2</fullName>
    </submittedName>
</protein>
<dbReference type="Gene3D" id="3.90.1010.10">
    <property type="match status" value="1"/>
</dbReference>
<dbReference type="InterPro" id="IPR002871">
    <property type="entry name" value="NIF_FeS_clus_asmbl_NifU_N"/>
</dbReference>
<dbReference type="OrthoDB" id="7857113at2"/>
<sequence>MTERASGETDLIKLYSQRILALTTEMPLTDRLEAPDATVRRRAPLCGSTVTVDVTVENGAVTGYGQEVKACALGQAAAAIVGGAVIGRDHAELARARDQLRAMLAENGPVPDAPFEGFEVLQPARDYRNRHASILLAIEAVTQAVEEVGARRSATG</sequence>
<dbReference type="CDD" id="cd06664">
    <property type="entry name" value="IscU_like"/>
    <property type="match status" value="1"/>
</dbReference>
<reference evidence="1" key="1">
    <citation type="journal article" date="2013" name="Genome Announc.">
        <title>Draft Genome Sequence of Loktanella cinnabarina LL-001T, Isolated from Deep-Sea Floor Sediment.</title>
        <authorList>
            <person name="Nishi S."/>
            <person name="Tsubouchi T."/>
            <person name="Takaki Y."/>
            <person name="Koyanagi R."/>
            <person name="Satoh N."/>
            <person name="Maruyama T."/>
            <person name="Hatada Y."/>
        </authorList>
    </citation>
    <scope>NUCLEOTIDE SEQUENCE [LARGE SCALE GENOMIC DNA]</scope>
    <source>
        <strain evidence="1">LL-001</strain>
    </source>
</reference>
<proteinExistence type="predicted"/>
<evidence type="ECO:0000313" key="1">
    <source>
        <dbReference type="EMBL" id="GAD56564.1"/>
    </source>
</evidence>
<dbReference type="GO" id="GO:0051536">
    <property type="term" value="F:iron-sulfur cluster binding"/>
    <property type="evidence" value="ECO:0007669"/>
    <property type="project" value="InterPro"/>
</dbReference>
<dbReference type="Proteomes" id="UP000016566">
    <property type="component" value="Unassembled WGS sequence"/>
</dbReference>